<comment type="caution">
    <text evidence="1">The sequence shown here is derived from an EMBL/GenBank/DDBJ whole genome shotgun (WGS) entry which is preliminary data.</text>
</comment>
<proteinExistence type="predicted"/>
<dbReference type="Proteomes" id="UP001054945">
    <property type="component" value="Unassembled WGS sequence"/>
</dbReference>
<name>A0AAV4RWM5_CAEEX</name>
<gene>
    <name evidence="1" type="ORF">CEXT_384791</name>
</gene>
<evidence type="ECO:0000313" key="1">
    <source>
        <dbReference type="EMBL" id="GIY24507.1"/>
    </source>
</evidence>
<organism evidence="1 2">
    <name type="scientific">Caerostris extrusa</name>
    <name type="common">Bark spider</name>
    <name type="synonym">Caerostris bankana</name>
    <dbReference type="NCBI Taxonomy" id="172846"/>
    <lineage>
        <taxon>Eukaryota</taxon>
        <taxon>Metazoa</taxon>
        <taxon>Ecdysozoa</taxon>
        <taxon>Arthropoda</taxon>
        <taxon>Chelicerata</taxon>
        <taxon>Arachnida</taxon>
        <taxon>Araneae</taxon>
        <taxon>Araneomorphae</taxon>
        <taxon>Entelegynae</taxon>
        <taxon>Araneoidea</taxon>
        <taxon>Araneidae</taxon>
        <taxon>Caerostris</taxon>
    </lineage>
</organism>
<protein>
    <submittedName>
        <fullName evidence="1">Uncharacterized protein</fullName>
    </submittedName>
</protein>
<keyword evidence="2" id="KW-1185">Reference proteome</keyword>
<sequence length="104" mass="11602">MNRSKEGEHTHCPVEIRNLSCDGPEVSIRGMDPRIHRRFAKICGAGFFSSVAQGSIAVGKFSGNFGSEVAAKIMHPLPGTKKWCFFRTRSRQCRPFVHQPSKRG</sequence>
<evidence type="ECO:0000313" key="2">
    <source>
        <dbReference type="Proteomes" id="UP001054945"/>
    </source>
</evidence>
<dbReference type="AlphaFoldDB" id="A0AAV4RWM5"/>
<accession>A0AAV4RWM5</accession>
<reference evidence="1 2" key="1">
    <citation type="submission" date="2021-06" db="EMBL/GenBank/DDBJ databases">
        <title>Caerostris extrusa draft genome.</title>
        <authorList>
            <person name="Kono N."/>
            <person name="Arakawa K."/>
        </authorList>
    </citation>
    <scope>NUCLEOTIDE SEQUENCE [LARGE SCALE GENOMIC DNA]</scope>
</reference>
<dbReference type="EMBL" id="BPLR01008416">
    <property type="protein sequence ID" value="GIY24507.1"/>
    <property type="molecule type" value="Genomic_DNA"/>
</dbReference>